<reference evidence="3" key="1">
    <citation type="journal article" date="2020" name="Stud. Mycol.">
        <title>101 Dothideomycetes genomes: a test case for predicting lifestyles and emergence of pathogens.</title>
        <authorList>
            <person name="Haridas S."/>
            <person name="Albert R."/>
            <person name="Binder M."/>
            <person name="Bloem J."/>
            <person name="Labutti K."/>
            <person name="Salamov A."/>
            <person name="Andreopoulos B."/>
            <person name="Baker S."/>
            <person name="Barry K."/>
            <person name="Bills G."/>
            <person name="Bluhm B."/>
            <person name="Cannon C."/>
            <person name="Castanera R."/>
            <person name="Culley D."/>
            <person name="Daum C."/>
            <person name="Ezra D."/>
            <person name="Gonzalez J."/>
            <person name="Henrissat B."/>
            <person name="Kuo A."/>
            <person name="Liang C."/>
            <person name="Lipzen A."/>
            <person name="Lutzoni F."/>
            <person name="Magnuson J."/>
            <person name="Mondo S."/>
            <person name="Nolan M."/>
            <person name="Ohm R."/>
            <person name="Pangilinan J."/>
            <person name="Park H.-J."/>
            <person name="Ramirez L."/>
            <person name="Alfaro M."/>
            <person name="Sun H."/>
            <person name="Tritt A."/>
            <person name="Yoshinaga Y."/>
            <person name="Zwiers L.-H."/>
            <person name="Turgeon B."/>
            <person name="Goodwin S."/>
            <person name="Spatafora J."/>
            <person name="Crous P."/>
            <person name="Grigoriev I."/>
        </authorList>
    </citation>
    <scope>NUCLEOTIDE SEQUENCE</scope>
    <source>
        <strain evidence="3">CBS 109.77</strain>
    </source>
</reference>
<feature type="signal peptide" evidence="2">
    <location>
        <begin position="1"/>
        <end position="30"/>
    </location>
</feature>
<evidence type="ECO:0000313" key="4">
    <source>
        <dbReference type="Proteomes" id="UP000799757"/>
    </source>
</evidence>
<accession>A0A6A6XX12</accession>
<dbReference type="EMBL" id="MU001750">
    <property type="protein sequence ID" value="KAF2800294.1"/>
    <property type="molecule type" value="Genomic_DNA"/>
</dbReference>
<feature type="region of interest" description="Disordered" evidence="1">
    <location>
        <begin position="27"/>
        <end position="57"/>
    </location>
</feature>
<evidence type="ECO:0000256" key="1">
    <source>
        <dbReference type="SAM" id="MobiDB-lite"/>
    </source>
</evidence>
<evidence type="ECO:0000313" key="3">
    <source>
        <dbReference type="EMBL" id="KAF2800294.1"/>
    </source>
</evidence>
<protein>
    <submittedName>
        <fullName evidence="3">Uncharacterized protein</fullName>
    </submittedName>
</protein>
<organism evidence="3 4">
    <name type="scientific">Melanomma pulvis-pyrius CBS 109.77</name>
    <dbReference type="NCBI Taxonomy" id="1314802"/>
    <lineage>
        <taxon>Eukaryota</taxon>
        <taxon>Fungi</taxon>
        <taxon>Dikarya</taxon>
        <taxon>Ascomycota</taxon>
        <taxon>Pezizomycotina</taxon>
        <taxon>Dothideomycetes</taxon>
        <taxon>Pleosporomycetidae</taxon>
        <taxon>Pleosporales</taxon>
        <taxon>Melanommataceae</taxon>
        <taxon>Melanomma</taxon>
    </lineage>
</organism>
<sequence>MHGGRDARDTAASLALPLLLLLATTNGVAGRGPRRRDRPKGARLTLLSQAPSAHSRS</sequence>
<name>A0A6A6XX12_9PLEO</name>
<proteinExistence type="predicted"/>
<feature type="chain" id="PRO_5025338776" evidence="2">
    <location>
        <begin position="31"/>
        <end position="57"/>
    </location>
</feature>
<evidence type="ECO:0000256" key="2">
    <source>
        <dbReference type="SAM" id="SignalP"/>
    </source>
</evidence>
<keyword evidence="4" id="KW-1185">Reference proteome</keyword>
<keyword evidence="2" id="KW-0732">Signal</keyword>
<dbReference type="AlphaFoldDB" id="A0A6A6XX12"/>
<dbReference type="Proteomes" id="UP000799757">
    <property type="component" value="Unassembled WGS sequence"/>
</dbReference>
<gene>
    <name evidence="3" type="ORF">K505DRAFT_320594</name>
</gene>
<feature type="compositionally biased region" description="Polar residues" evidence="1">
    <location>
        <begin position="46"/>
        <end position="57"/>
    </location>
</feature>